<reference evidence="2" key="1">
    <citation type="submission" date="2020-03" db="EMBL/GenBank/DDBJ databases">
        <title>Molecular networking-based the target discovery of potent antiproliferative macrolactams: 5/6/7/16 polycyclic ansamycins and glycosylated trienomycin from Streptomyces cacaoi subsp. asoensis.</title>
        <authorList>
            <person name="Liu L.-L."/>
        </authorList>
    </citation>
    <scope>NUCLEOTIDE SEQUENCE [LARGE SCALE GENOMIC DNA]</scope>
    <source>
        <strain evidence="2">H2S5</strain>
    </source>
</reference>
<feature type="region of interest" description="Disordered" evidence="1">
    <location>
        <begin position="1"/>
        <end position="43"/>
    </location>
</feature>
<evidence type="ECO:0000313" key="2">
    <source>
        <dbReference type="EMBL" id="QJT04048.1"/>
    </source>
</evidence>
<dbReference type="AlphaFoldDB" id="A0A6M4WV18"/>
<organism evidence="2 3">
    <name type="scientific">Streptomyces asoensis</name>
    <dbReference type="NCBI Taxonomy" id="249586"/>
    <lineage>
        <taxon>Bacteria</taxon>
        <taxon>Bacillati</taxon>
        <taxon>Actinomycetota</taxon>
        <taxon>Actinomycetes</taxon>
        <taxon>Kitasatosporales</taxon>
        <taxon>Streptomycetaceae</taxon>
        <taxon>Streptomyces</taxon>
    </lineage>
</organism>
<dbReference type="EMBL" id="CP049838">
    <property type="protein sequence ID" value="QJT04048.1"/>
    <property type="molecule type" value="Genomic_DNA"/>
</dbReference>
<dbReference type="Proteomes" id="UP000502665">
    <property type="component" value="Chromosome"/>
</dbReference>
<evidence type="ECO:0000313" key="3">
    <source>
        <dbReference type="Proteomes" id="UP000502665"/>
    </source>
</evidence>
<dbReference type="RefSeq" id="WP_171399428.1">
    <property type="nucleotide sequence ID" value="NZ_CP049838.1"/>
</dbReference>
<name>A0A6M4WV18_9ACTN</name>
<protein>
    <submittedName>
        <fullName evidence="2">Uncharacterized protein</fullName>
    </submittedName>
</protein>
<evidence type="ECO:0000256" key="1">
    <source>
        <dbReference type="SAM" id="MobiDB-lite"/>
    </source>
</evidence>
<feature type="region of interest" description="Disordered" evidence="1">
    <location>
        <begin position="75"/>
        <end position="124"/>
    </location>
</feature>
<gene>
    <name evidence="2" type="ORF">G9272_30295</name>
</gene>
<proteinExistence type="predicted"/>
<sequence>MKSEDTPFEGGPMDGRVLPVLLGPTGHPPKTYRIPVPDSAGGPPTVLVYRRVPRGHSRKLGLPQGWKYEFAAEGDKGAGKWSGGLSGLKWPWSKPDTTPDTEHDTPPGTPPDATPGGRRDDADE</sequence>
<keyword evidence="3" id="KW-1185">Reference proteome</keyword>
<accession>A0A6M4WV18</accession>